<comment type="caution">
    <text evidence="13">The sequence shown here is derived from an EMBL/GenBank/DDBJ whole genome shotgun (WGS) entry which is preliminary data.</text>
</comment>
<feature type="domain" description="Aminoacyl-tRNA synthetase class Ia" evidence="11">
    <location>
        <begin position="16"/>
        <end position="571"/>
    </location>
</feature>
<keyword evidence="3 10" id="KW-0436">Ligase</keyword>
<dbReference type="Pfam" id="PF08264">
    <property type="entry name" value="Anticodon_1"/>
    <property type="match status" value="1"/>
</dbReference>
<gene>
    <name evidence="13" type="ORF">UX39_C0001G0007</name>
</gene>
<evidence type="ECO:0000313" key="14">
    <source>
        <dbReference type="Proteomes" id="UP000034175"/>
    </source>
</evidence>
<dbReference type="GO" id="GO:0005829">
    <property type="term" value="C:cytosol"/>
    <property type="evidence" value="ECO:0007669"/>
    <property type="project" value="TreeGrafter"/>
</dbReference>
<dbReference type="SUPFAM" id="SSF50677">
    <property type="entry name" value="ValRS/IleRS/LeuRS editing domain"/>
    <property type="match status" value="1"/>
</dbReference>
<proteinExistence type="inferred from homology"/>
<evidence type="ECO:0000256" key="7">
    <source>
        <dbReference type="ARBA" id="ARBA00023146"/>
    </source>
</evidence>
<dbReference type="GO" id="GO:0005524">
    <property type="term" value="F:ATP binding"/>
    <property type="evidence" value="ECO:0007669"/>
    <property type="project" value="UniProtKB-KW"/>
</dbReference>
<dbReference type="InterPro" id="IPR002300">
    <property type="entry name" value="aa-tRNA-synth_Ia"/>
</dbReference>
<reference evidence="13 14" key="1">
    <citation type="journal article" date="2015" name="Nature">
        <title>rRNA introns, odd ribosomes, and small enigmatic genomes across a large radiation of phyla.</title>
        <authorList>
            <person name="Brown C.T."/>
            <person name="Hug L.A."/>
            <person name="Thomas B.C."/>
            <person name="Sharon I."/>
            <person name="Castelle C.J."/>
            <person name="Singh A."/>
            <person name="Wilkins M.J."/>
            <person name="Williams K.H."/>
            <person name="Banfield J.F."/>
        </authorList>
    </citation>
    <scope>NUCLEOTIDE SEQUENCE [LARGE SCALE GENOMIC DNA]</scope>
</reference>
<evidence type="ECO:0000256" key="8">
    <source>
        <dbReference type="ARBA" id="ARBA00047552"/>
    </source>
</evidence>
<evidence type="ECO:0000259" key="12">
    <source>
        <dbReference type="Pfam" id="PF08264"/>
    </source>
</evidence>
<evidence type="ECO:0000256" key="9">
    <source>
        <dbReference type="NCBIfam" id="TIGR00422"/>
    </source>
</evidence>
<dbReference type="InterPro" id="IPR033705">
    <property type="entry name" value="Anticodon_Ia_Val"/>
</dbReference>
<dbReference type="Gene3D" id="3.40.50.620">
    <property type="entry name" value="HUPs"/>
    <property type="match status" value="2"/>
</dbReference>
<dbReference type="InterPro" id="IPR002303">
    <property type="entry name" value="Valyl-tRNA_ligase"/>
</dbReference>
<keyword evidence="5 10" id="KW-0067">ATP-binding</keyword>
<dbReference type="NCBIfam" id="NF004349">
    <property type="entry name" value="PRK05729.1"/>
    <property type="match status" value="1"/>
</dbReference>
<dbReference type="InterPro" id="IPR014729">
    <property type="entry name" value="Rossmann-like_a/b/a_fold"/>
</dbReference>
<dbReference type="GO" id="GO:0004832">
    <property type="term" value="F:valine-tRNA ligase activity"/>
    <property type="evidence" value="ECO:0007669"/>
    <property type="project" value="UniProtKB-UniRule"/>
</dbReference>
<dbReference type="SUPFAM" id="SSF52374">
    <property type="entry name" value="Nucleotidylyl transferase"/>
    <property type="match status" value="1"/>
</dbReference>
<protein>
    <recommendedName>
        <fullName evidence="1 9">Valine--tRNA ligase</fullName>
        <ecNumber evidence="1 9">6.1.1.9</ecNumber>
    </recommendedName>
</protein>
<evidence type="ECO:0000256" key="4">
    <source>
        <dbReference type="ARBA" id="ARBA00022741"/>
    </source>
</evidence>
<evidence type="ECO:0000259" key="11">
    <source>
        <dbReference type="Pfam" id="PF00133"/>
    </source>
</evidence>
<dbReference type="PANTHER" id="PTHR11946:SF93">
    <property type="entry name" value="VALINE--TRNA LIGASE, CHLOROPLASTIC_MITOCHONDRIAL 2"/>
    <property type="match status" value="1"/>
</dbReference>
<dbReference type="PRINTS" id="PR00986">
    <property type="entry name" value="TRNASYNTHVAL"/>
</dbReference>
<evidence type="ECO:0000256" key="10">
    <source>
        <dbReference type="RuleBase" id="RU363035"/>
    </source>
</evidence>
<dbReference type="SUPFAM" id="SSF47323">
    <property type="entry name" value="Anticodon-binding domain of a subclass of class I aminoacyl-tRNA synthetases"/>
    <property type="match status" value="1"/>
</dbReference>
<dbReference type="GO" id="GO:0002161">
    <property type="term" value="F:aminoacyl-tRNA deacylase activity"/>
    <property type="evidence" value="ECO:0007669"/>
    <property type="project" value="InterPro"/>
</dbReference>
<evidence type="ECO:0000313" key="13">
    <source>
        <dbReference type="EMBL" id="KKU27287.1"/>
    </source>
</evidence>
<dbReference type="NCBIfam" id="TIGR00422">
    <property type="entry name" value="valS"/>
    <property type="match status" value="1"/>
</dbReference>
<dbReference type="InterPro" id="IPR009008">
    <property type="entry name" value="Val/Leu/Ile-tRNA-synth_edit"/>
</dbReference>
<comment type="catalytic activity">
    <reaction evidence="8">
        <text>tRNA(Val) + L-valine + ATP = L-valyl-tRNA(Val) + AMP + diphosphate</text>
        <dbReference type="Rhea" id="RHEA:10704"/>
        <dbReference type="Rhea" id="RHEA-COMP:9672"/>
        <dbReference type="Rhea" id="RHEA-COMP:9708"/>
        <dbReference type="ChEBI" id="CHEBI:30616"/>
        <dbReference type="ChEBI" id="CHEBI:33019"/>
        <dbReference type="ChEBI" id="CHEBI:57762"/>
        <dbReference type="ChEBI" id="CHEBI:78442"/>
        <dbReference type="ChEBI" id="CHEBI:78537"/>
        <dbReference type="ChEBI" id="CHEBI:456215"/>
        <dbReference type="EC" id="6.1.1.9"/>
    </reaction>
</comment>
<dbReference type="CDD" id="cd07962">
    <property type="entry name" value="Anticodon_Ia_Val"/>
    <property type="match status" value="1"/>
</dbReference>
<keyword evidence="4 10" id="KW-0547">Nucleotide-binding</keyword>
<keyword evidence="6 10" id="KW-0648">Protein biosynthesis</keyword>
<evidence type="ECO:0000256" key="5">
    <source>
        <dbReference type="ARBA" id="ARBA00022840"/>
    </source>
</evidence>
<dbReference type="Proteomes" id="UP000034175">
    <property type="component" value="Unassembled WGS sequence"/>
</dbReference>
<keyword evidence="2" id="KW-0963">Cytoplasm</keyword>
<organism evidence="13 14">
    <name type="scientific">Candidatus Magasanikbacteria bacterium GW2011_GWA2_46_17</name>
    <dbReference type="NCBI Taxonomy" id="1619042"/>
    <lineage>
        <taxon>Bacteria</taxon>
        <taxon>Candidatus Magasanikiibacteriota</taxon>
    </lineage>
</organism>
<dbReference type="InterPro" id="IPR001412">
    <property type="entry name" value="aa-tRNA-synth_I_CS"/>
</dbReference>
<evidence type="ECO:0000256" key="2">
    <source>
        <dbReference type="ARBA" id="ARBA00022490"/>
    </source>
</evidence>
<evidence type="ECO:0000256" key="6">
    <source>
        <dbReference type="ARBA" id="ARBA00022917"/>
    </source>
</evidence>
<dbReference type="AlphaFoldDB" id="A0A0G1P3W9"/>
<dbReference type="PANTHER" id="PTHR11946">
    <property type="entry name" value="VALYL-TRNA SYNTHETASES"/>
    <property type="match status" value="1"/>
</dbReference>
<sequence length="719" mass="83858">MELPKAYEPKNYEDDIYKRWEASGFFNPDNLKGEPYAIIMPPPNANGALHIGHALFVTLEDIMIRYARMKGKKTLWLPGSDHAGFETQVVFEKKLEKEGRSRFQMTREEFYKECWDFVQSNKHKSEDGLRRLGASCDWSRNVFTLDSEIVKVVYETFKKMYEDGLIYRGCRLSNWCPKHQTGLSDLETKHEERVEPFYYFKYGPFTISTSRPETKFGDKHVVMHPGDERYKKFKHGEKINLEWINGPITTTVIKDEAVDREFGTGVMTITPAHDRVDFEIAERHGLEMELIIDKRGKLLPIAGEFSGMKILDARPKIVEKLKNKGLLVKIDENYRHNVQLCYKCSNLIEPQIVPQWYVAMTKKFRDGRPALRDMALKALDDQEVKIVTERFEKIFRHWMEDIRDWPISRQIWWGIPIPVKYCDNCHAPIVDIDDSVLECPKCSSDSLTKDSDTFDTWFSSGQWPYAALLANDAKKGSKDFETFFPTQVMETGWDILFFWVARMVVLSYYQISKPPFEKIYLHGLVRDKDRQKMSKSKGNVIDPLGVIELYGTDALRFALIFSTAAGNDIPLSEEKIRGMQHFANKLWNIARFIVSNIEESGLSFQTMTEADTKITEQLDETAKKVTDNVEAFRFHEAAQEIYEFVWRYLADVYLEAAKEQLKDEKISVNTKKILLYQLVIVLKLLHPFMPFITEVIWQELRERGLIKNDDLLMISSWPQ</sequence>
<dbReference type="CDD" id="cd00817">
    <property type="entry name" value="ValRS_core"/>
    <property type="match status" value="1"/>
</dbReference>
<dbReference type="PATRIC" id="fig|1619042.3.peg.9"/>
<dbReference type="Pfam" id="PF00133">
    <property type="entry name" value="tRNA-synt_1"/>
    <property type="match status" value="1"/>
</dbReference>
<dbReference type="EC" id="6.1.1.9" evidence="1 9"/>
<evidence type="ECO:0000256" key="1">
    <source>
        <dbReference type="ARBA" id="ARBA00013169"/>
    </source>
</evidence>
<dbReference type="Gene3D" id="1.10.730.10">
    <property type="entry name" value="Isoleucyl-tRNA Synthetase, Domain 1"/>
    <property type="match status" value="1"/>
</dbReference>
<dbReference type="PROSITE" id="PS00178">
    <property type="entry name" value="AA_TRNA_LIGASE_I"/>
    <property type="match status" value="1"/>
</dbReference>
<evidence type="ECO:0000256" key="3">
    <source>
        <dbReference type="ARBA" id="ARBA00022598"/>
    </source>
</evidence>
<feature type="domain" description="Methionyl/Valyl/Leucyl/Isoleucyl-tRNA synthetase anticodon-binding" evidence="12">
    <location>
        <begin position="611"/>
        <end position="718"/>
    </location>
</feature>
<dbReference type="GO" id="GO:0006438">
    <property type="term" value="P:valyl-tRNA aminoacylation"/>
    <property type="evidence" value="ECO:0007669"/>
    <property type="project" value="UniProtKB-UniRule"/>
</dbReference>
<comment type="similarity">
    <text evidence="10">Belongs to the class-I aminoacyl-tRNA synthetase family.</text>
</comment>
<accession>A0A0G1P3W9</accession>
<keyword evidence="7 10" id="KW-0030">Aminoacyl-tRNA synthetase</keyword>
<name>A0A0G1P3W9_9BACT</name>
<dbReference type="FunFam" id="1.10.730.10:FF:000002">
    <property type="entry name" value="Leucine--tRNA ligase"/>
    <property type="match status" value="1"/>
</dbReference>
<dbReference type="InterPro" id="IPR009080">
    <property type="entry name" value="tRNAsynth_Ia_anticodon-bd"/>
</dbReference>
<dbReference type="EMBL" id="LCMA01000001">
    <property type="protein sequence ID" value="KKU27287.1"/>
    <property type="molecule type" value="Genomic_DNA"/>
</dbReference>
<dbReference type="InterPro" id="IPR013155">
    <property type="entry name" value="M/V/L/I-tRNA-synth_anticd-bd"/>
</dbReference>